<dbReference type="NCBIfam" id="TIGR01378">
    <property type="entry name" value="thi_PPkinase"/>
    <property type="match status" value="1"/>
</dbReference>
<dbReference type="SUPFAM" id="SSF63999">
    <property type="entry name" value="Thiamin pyrophosphokinase, catalytic domain"/>
    <property type="match status" value="1"/>
</dbReference>
<dbReference type="PANTHER" id="PTHR41299">
    <property type="entry name" value="THIAMINE PYROPHOSPHOKINASE"/>
    <property type="match status" value="1"/>
</dbReference>
<evidence type="ECO:0000256" key="4">
    <source>
        <dbReference type="ARBA" id="ARBA00022840"/>
    </source>
</evidence>
<dbReference type="InterPro" id="IPR007373">
    <property type="entry name" value="Thiamin_PyroPKinase_B1-bd"/>
</dbReference>
<feature type="domain" description="Thiamin pyrophosphokinase thiamin-binding" evidence="6">
    <location>
        <begin position="142"/>
        <end position="208"/>
    </location>
</feature>
<evidence type="ECO:0000256" key="1">
    <source>
        <dbReference type="ARBA" id="ARBA00022679"/>
    </source>
</evidence>
<dbReference type="InterPro" id="IPR036371">
    <property type="entry name" value="TPK_B1-bd_sf"/>
</dbReference>
<keyword evidence="1" id="KW-0808">Transferase</keyword>
<dbReference type="InterPro" id="IPR053149">
    <property type="entry name" value="TPK"/>
</dbReference>
<dbReference type="SMART" id="SM00983">
    <property type="entry name" value="TPK_B1_binding"/>
    <property type="match status" value="1"/>
</dbReference>
<dbReference type="Gene3D" id="3.40.50.10240">
    <property type="entry name" value="Thiamin pyrophosphokinase, catalytic domain"/>
    <property type="match status" value="1"/>
</dbReference>
<evidence type="ECO:0000313" key="8">
    <source>
        <dbReference type="Proteomes" id="UP001500880"/>
    </source>
</evidence>
<keyword evidence="8" id="KW-1185">Reference proteome</keyword>
<keyword evidence="2" id="KW-0547">Nucleotide-binding</keyword>
<organism evidence="7 8">
    <name type="scientific">Salinibacillus aidingensis</name>
    <dbReference type="NCBI Taxonomy" id="237684"/>
    <lineage>
        <taxon>Bacteria</taxon>
        <taxon>Bacillati</taxon>
        <taxon>Bacillota</taxon>
        <taxon>Bacilli</taxon>
        <taxon>Bacillales</taxon>
        <taxon>Bacillaceae</taxon>
        <taxon>Salinibacillus</taxon>
    </lineage>
</organism>
<dbReference type="Pfam" id="PF04263">
    <property type="entry name" value="TPK_catalytic"/>
    <property type="match status" value="1"/>
</dbReference>
<accession>A0ABN1BFB8</accession>
<reference evidence="7 8" key="1">
    <citation type="journal article" date="2019" name="Int. J. Syst. Evol. Microbiol.">
        <title>The Global Catalogue of Microorganisms (GCM) 10K type strain sequencing project: providing services to taxonomists for standard genome sequencing and annotation.</title>
        <authorList>
            <consortium name="The Broad Institute Genomics Platform"/>
            <consortium name="The Broad Institute Genome Sequencing Center for Infectious Disease"/>
            <person name="Wu L."/>
            <person name="Ma J."/>
        </authorList>
    </citation>
    <scope>NUCLEOTIDE SEQUENCE [LARGE SCALE GENOMIC DNA]</scope>
    <source>
        <strain evidence="7 8">JCM 12389</strain>
    </source>
</reference>
<dbReference type="RefSeq" id="WP_343841017.1">
    <property type="nucleotide sequence ID" value="NZ_BAAADO010000004.1"/>
</dbReference>
<dbReference type="Proteomes" id="UP001500880">
    <property type="component" value="Unassembled WGS sequence"/>
</dbReference>
<evidence type="ECO:0000256" key="5">
    <source>
        <dbReference type="NCBIfam" id="TIGR01378"/>
    </source>
</evidence>
<dbReference type="SUPFAM" id="SSF63862">
    <property type="entry name" value="Thiamin pyrophosphokinase, substrate-binding domain"/>
    <property type="match status" value="1"/>
</dbReference>
<dbReference type="InterPro" id="IPR006282">
    <property type="entry name" value="Thi_PPkinase"/>
</dbReference>
<dbReference type="InterPro" id="IPR007371">
    <property type="entry name" value="TPK_catalytic"/>
</dbReference>
<protein>
    <recommendedName>
        <fullName evidence="5">Thiamine diphosphokinase</fullName>
        <ecNumber evidence="5">2.7.6.2</ecNumber>
    </recommendedName>
</protein>
<evidence type="ECO:0000313" key="7">
    <source>
        <dbReference type="EMBL" id="GAA0495302.1"/>
    </source>
</evidence>
<dbReference type="EMBL" id="BAAADO010000004">
    <property type="protein sequence ID" value="GAA0495302.1"/>
    <property type="molecule type" value="Genomic_DNA"/>
</dbReference>
<dbReference type="Pfam" id="PF04265">
    <property type="entry name" value="TPK_B1_binding"/>
    <property type="match status" value="1"/>
</dbReference>
<keyword evidence="3" id="KW-0418">Kinase</keyword>
<evidence type="ECO:0000256" key="2">
    <source>
        <dbReference type="ARBA" id="ARBA00022741"/>
    </source>
</evidence>
<keyword evidence="4" id="KW-0067">ATP-binding</keyword>
<dbReference type="PANTHER" id="PTHR41299:SF1">
    <property type="entry name" value="THIAMINE PYROPHOSPHOKINASE"/>
    <property type="match status" value="1"/>
</dbReference>
<dbReference type="EC" id="2.7.6.2" evidence="5"/>
<gene>
    <name evidence="7" type="ORF">GCM10008986_22510</name>
</gene>
<dbReference type="CDD" id="cd07995">
    <property type="entry name" value="TPK"/>
    <property type="match status" value="1"/>
</dbReference>
<proteinExistence type="predicted"/>
<dbReference type="InterPro" id="IPR036759">
    <property type="entry name" value="TPK_catalytic_sf"/>
</dbReference>
<evidence type="ECO:0000256" key="3">
    <source>
        <dbReference type="ARBA" id="ARBA00022777"/>
    </source>
</evidence>
<comment type="caution">
    <text evidence="7">The sequence shown here is derived from an EMBL/GenBank/DDBJ whole genome shotgun (WGS) entry which is preliminary data.</text>
</comment>
<sequence>MTIVGIVGGGPEDRLPDLHLYNEQNVQWIGADRGSIYLLNQGIVPDYAMGDFDSTSEDEKAMLHTKINQVDTYPIEKDQTDLEIAVQKAIELKPDKIYLFGVTGGRLDHELVNIQLLYQLSEQNLRGIIIDKGNLIELKRAGVHIVEYDENYENISLIPQTPLIKNLTLKNFYYPLTNATLEFGTTLSTSNRLIGKKGTFSFDEGILLVVRSDAVHQ</sequence>
<name>A0ABN1BFB8_9BACI</name>
<evidence type="ECO:0000259" key="6">
    <source>
        <dbReference type="SMART" id="SM00983"/>
    </source>
</evidence>